<dbReference type="SMART" id="SM00823">
    <property type="entry name" value="PKS_PP"/>
    <property type="match status" value="3"/>
</dbReference>
<dbReference type="InterPro" id="IPR006162">
    <property type="entry name" value="Ppantetheine_attach_site"/>
</dbReference>
<dbReference type="InterPro" id="IPR000873">
    <property type="entry name" value="AMP-dep_synth/lig_dom"/>
</dbReference>
<dbReference type="SUPFAM" id="SSF52777">
    <property type="entry name" value="CoA-dependent acyltransferases"/>
    <property type="match status" value="6"/>
</dbReference>
<dbReference type="Pfam" id="PF00550">
    <property type="entry name" value="PP-binding"/>
    <property type="match status" value="3"/>
</dbReference>
<name>A0A5K1K0W8_9APHY</name>
<dbReference type="Pfam" id="PF00668">
    <property type="entry name" value="Condensation"/>
    <property type="match status" value="3"/>
</dbReference>
<dbReference type="Gene3D" id="3.30.559.30">
    <property type="entry name" value="Nonribosomal peptide synthetase, condensation domain"/>
    <property type="match status" value="3"/>
</dbReference>
<evidence type="ECO:0000313" key="6">
    <source>
        <dbReference type="EMBL" id="VWO98655.1"/>
    </source>
</evidence>
<dbReference type="InterPro" id="IPR023213">
    <property type="entry name" value="CAT-like_dom_sf"/>
</dbReference>
<proteinExistence type="predicted"/>
<organism evidence="6">
    <name type="scientific">Ganoderma boninense</name>
    <dbReference type="NCBI Taxonomy" id="34458"/>
    <lineage>
        <taxon>Eukaryota</taxon>
        <taxon>Fungi</taxon>
        <taxon>Dikarya</taxon>
        <taxon>Basidiomycota</taxon>
        <taxon>Agaricomycotina</taxon>
        <taxon>Agaricomycetes</taxon>
        <taxon>Polyporales</taxon>
        <taxon>Polyporaceae</taxon>
        <taxon>Ganoderma</taxon>
    </lineage>
</organism>
<evidence type="ECO:0000256" key="2">
    <source>
        <dbReference type="ARBA" id="ARBA00022553"/>
    </source>
</evidence>
<dbReference type="PANTHER" id="PTHR45527">
    <property type="entry name" value="NONRIBOSOMAL PEPTIDE SYNTHETASE"/>
    <property type="match status" value="1"/>
</dbReference>
<dbReference type="SUPFAM" id="SSF47336">
    <property type="entry name" value="ACP-like"/>
    <property type="match status" value="3"/>
</dbReference>
<evidence type="ECO:0000256" key="1">
    <source>
        <dbReference type="ARBA" id="ARBA00022450"/>
    </source>
</evidence>
<evidence type="ECO:0000259" key="5">
    <source>
        <dbReference type="PROSITE" id="PS50075"/>
    </source>
</evidence>
<dbReference type="InterPro" id="IPR020806">
    <property type="entry name" value="PKS_PP-bd"/>
</dbReference>
<dbReference type="PROSITE" id="PS00012">
    <property type="entry name" value="PHOSPHOPANTETHEINE"/>
    <property type="match status" value="2"/>
</dbReference>
<dbReference type="Gene3D" id="3.30.300.30">
    <property type="match status" value="1"/>
</dbReference>
<reference evidence="6" key="1">
    <citation type="submission" date="2019-10" db="EMBL/GenBank/DDBJ databases">
        <authorList>
            <person name="Nor Muhammad N."/>
        </authorList>
    </citation>
    <scope>NUCLEOTIDE SEQUENCE</scope>
</reference>
<protein>
    <recommendedName>
        <fullName evidence="5">Carrier domain-containing protein</fullName>
    </recommendedName>
</protein>
<keyword evidence="1" id="KW-0596">Phosphopantetheine</keyword>
<sequence>MDHLTLRALGSPDAIGVRWYPDLSTDIPISSFVPETLTNAEFDQKANRLGRWLLRIGLKKGRSVAICMKRDLWFHIAFIGVLRAGGCYVPIDSELPAERQQFIVKDSDAQFILSASDLPCFSALGSTAIDFIDPVVREAVEAQSAQSLLVPDPDDLAYILYTSGTTGTPKGCILTHRGLGEAIWALSQFCAAAEFAPGKGNYLSLASVAFDVHIAEIMVALAVGIPILSAPRSLLLEDLPYYITHLRVSHVGIVPSLIEATMGAVQDGEDAGRATALRYIASGGEKMSDAILDKWADHPKVRLANFYGPSEVTIGCAARMMDIDTPRANIGHTFPNVAAYIVDDNMSIVLRGVPGELVVEGPLVGRGYIGRPDLAKKVFIKFPDDGTERWAYRTGDLVRMMADGTLEIIGRIDTQIKLRGVRIESEGISSIIRNAAPATHPLDVLTILAKHPSLGVDQLVSFIAWDTSVGISKRKGRTPSIVAPPDGLLRSLRSACERELASYMRPSHVIPLDFIPLSSNGKADSKVLAALFLGLDLNVLTSLMTGDQSTSASGDDRTELTEAERKVVQVLGSHIKVPLHRIGPYANLFECGMDSLAITRFASDLRKALGVTLSPARIMQSPVVSGIAALVETYRLDSTSGRVTASLSQFVSLVEEETAVDYSADVVASILPPFPVQEGILYRSANAPTMYVQHVLMRLASNTSVKDLCNAWSEVVAQHEILRTVFHFGSNLVQVVLLPESFSPQVIKKTISEFDGSGFQGYFTEQEASIIAREMNNHISKVPPVRISLFNSSQSSPMYAVLSVHHALYDGIALPVLLQDLERAYARQPQLPSASLREALEHVTLLEQEGSRAFWTSYLKGYPWERLLNQSASSTIADVKSTPFKLPLSELQNKAAGQQVTLQALLMAAYGSLLAQYLYGHDDVMFGVIRTGRTIPVDHVETTICPMITVVPARIRLNEPSNVLQTVQQDISRVSEFEHVPLSRIQKWVQGGDKSLFDTLFSISLKEKWESNLWTILESQNPEPDYILAVEVVLDLEQDSAIVHAAYTPSDISSELVLNILSNLETTAVRMADHGDWSLPPRSSLSAAPRRGLAVVLADDIDDFTNVDQDLVADISAISSDFLRVDINLIKAETSLLSFGLDSIKSVGLSRKLSSQDYQLSSADIMKLSTPIRLAAFIQRSKASKPNKTRLSDTAFTAECAKLANALGLDTIKLSEDDSVKVYPTTILQAGMLSQTISSRGRLYVHLFPTRLAHDIDIDRLRQTWEKAIALFAILRTSFHFLPGLGVWSQVVHSNAPISWSQRQYDPHANLTELLNPLLDLSDERDFFRRPPVFLHLLKATSSSDAHRLVLVMHHALYDGFAIAGLFHAVEQLYRGSSLSVDTQYHHLLPNLLWQEENGTPFWINILRDLRHASLPRKVTPPSGISVQQVCLPVSVTHEEMREASRDAEVTLQCIGQTAFAKLLAVMTHRRDVVFGRVVSGRDLPASEEVLGPMLNTVPCRVVFQEGIANKTLLKHIHHANVASMPWLHASLRAVQRELRVTELWDSLFVFQPSGESLDLTAGSPWVFDAVDGEELFVHYPLNVELHETKDGFVVKAACTPDIADSAGLRELVEQYATILCTIIRCPDDPWTLGIPEIPLHSLPASSIIVSEAAQDGSDEWDNRFPGFRELLSSATKVPSSKIHPETHLAAVGIDSITAVQIVAKARRLGLRLTAAEIVRSRTVGDLLQKLGKSGSPAANGAVKVASTDIPRARWSTILPSHVHELVERVTNTSPGMEWMIGMWQRSRGSRFQHAFGLRVASDIDAARLQDAWQKLVRRHAVLRASFAYDKDMGAPLVVIYKADALNSLWTEEVLPALDDELATVQHRMKTLVLDPPPMDRPLTRLVFLQSSRERYLLIHLHHFQYDAWSLPLLVDDLLRIYADEPPKSSNDLDSFLVSTTNAEAEQEQAKYWKTAFADFQPPTLFPALCKQPTSLTRSVYTHYSAISGAMELDKRSRDLAISLQNVFLASWAQVYGAHAASDNIVFSLWHSGRTGNLKDIERMAVPCINALPFHVPGARRDDTLALARQIQDDLRARSAVVEQSRLVNVHEWAGIRDSALCNVFVNIVKIAPDIEGANDGALKSLDVPYYIPEESPDATVGAMMRVTDLIQDDIMIDIIANHETDQVVMSIEFAGTILDTDSAKSLLGEWATRVRAALGIGHQVGCEKK</sequence>
<gene>
    <name evidence="6" type="primary">I1RRU8</name>
</gene>
<dbReference type="GO" id="GO:0044550">
    <property type="term" value="P:secondary metabolite biosynthetic process"/>
    <property type="evidence" value="ECO:0007669"/>
    <property type="project" value="TreeGrafter"/>
</dbReference>
<dbReference type="InterPro" id="IPR010071">
    <property type="entry name" value="AA_adenyl_dom"/>
</dbReference>
<dbReference type="InterPro" id="IPR020845">
    <property type="entry name" value="AMP-binding_CS"/>
</dbReference>
<dbReference type="FunFam" id="3.30.300.30:FF:000033">
    <property type="entry name" value="Nonribosomal siderophore peptide synthase SidC"/>
    <property type="match status" value="1"/>
</dbReference>
<dbReference type="PANTHER" id="PTHR45527:SF1">
    <property type="entry name" value="FATTY ACID SYNTHASE"/>
    <property type="match status" value="1"/>
</dbReference>
<keyword evidence="4" id="KW-0511">Multifunctional enzyme</keyword>
<dbReference type="GO" id="GO:0031177">
    <property type="term" value="F:phosphopantetheine binding"/>
    <property type="evidence" value="ECO:0007669"/>
    <property type="project" value="InterPro"/>
</dbReference>
<dbReference type="InterPro" id="IPR045851">
    <property type="entry name" value="AMP-bd_C_sf"/>
</dbReference>
<keyword evidence="2" id="KW-0597">Phosphoprotein</keyword>
<dbReference type="PROSITE" id="PS00455">
    <property type="entry name" value="AMP_BINDING"/>
    <property type="match status" value="1"/>
</dbReference>
<dbReference type="Gene3D" id="3.40.50.12780">
    <property type="entry name" value="N-terminal domain of ligase-like"/>
    <property type="match status" value="1"/>
</dbReference>
<dbReference type="NCBIfam" id="TIGR01733">
    <property type="entry name" value="AA-adenyl-dom"/>
    <property type="match status" value="1"/>
</dbReference>
<dbReference type="Gene3D" id="1.10.1200.10">
    <property type="entry name" value="ACP-like"/>
    <property type="match status" value="2"/>
</dbReference>
<dbReference type="FunFam" id="3.40.50.980:FF:000001">
    <property type="entry name" value="Non-ribosomal peptide synthetase"/>
    <property type="match status" value="1"/>
</dbReference>
<dbReference type="InterPro" id="IPR042099">
    <property type="entry name" value="ANL_N_sf"/>
</dbReference>
<dbReference type="GO" id="GO:0005737">
    <property type="term" value="C:cytoplasm"/>
    <property type="evidence" value="ECO:0007669"/>
    <property type="project" value="TreeGrafter"/>
</dbReference>
<dbReference type="Pfam" id="PF00501">
    <property type="entry name" value="AMP-binding"/>
    <property type="match status" value="1"/>
</dbReference>
<keyword evidence="3" id="KW-0436">Ligase</keyword>
<dbReference type="GO" id="GO:0043041">
    <property type="term" value="P:amino acid activation for nonribosomal peptide biosynthetic process"/>
    <property type="evidence" value="ECO:0007669"/>
    <property type="project" value="TreeGrafter"/>
</dbReference>
<accession>A0A5K1K0W8</accession>
<dbReference type="SUPFAM" id="SSF56801">
    <property type="entry name" value="Acetyl-CoA synthetase-like"/>
    <property type="match status" value="1"/>
</dbReference>
<dbReference type="InterPro" id="IPR036736">
    <property type="entry name" value="ACP-like_sf"/>
</dbReference>
<dbReference type="PROSITE" id="PS50075">
    <property type="entry name" value="CARRIER"/>
    <property type="match status" value="3"/>
</dbReference>
<evidence type="ECO:0000256" key="4">
    <source>
        <dbReference type="ARBA" id="ARBA00023268"/>
    </source>
</evidence>
<feature type="domain" description="Carrier" evidence="5">
    <location>
        <begin position="1109"/>
        <end position="1182"/>
    </location>
</feature>
<dbReference type="InterPro" id="IPR001242">
    <property type="entry name" value="Condensation_dom"/>
</dbReference>
<dbReference type="Gene3D" id="3.30.559.10">
    <property type="entry name" value="Chloramphenicol acetyltransferase-like domain"/>
    <property type="match status" value="3"/>
</dbReference>
<feature type="domain" description="Carrier" evidence="5">
    <location>
        <begin position="558"/>
        <end position="635"/>
    </location>
</feature>
<evidence type="ECO:0000256" key="3">
    <source>
        <dbReference type="ARBA" id="ARBA00022598"/>
    </source>
</evidence>
<feature type="domain" description="Carrier" evidence="5">
    <location>
        <begin position="1662"/>
        <end position="1735"/>
    </location>
</feature>
<dbReference type="GO" id="GO:0016874">
    <property type="term" value="F:ligase activity"/>
    <property type="evidence" value="ECO:0007669"/>
    <property type="project" value="UniProtKB-KW"/>
</dbReference>
<dbReference type="InterPro" id="IPR009081">
    <property type="entry name" value="PP-bd_ACP"/>
</dbReference>
<dbReference type="CDD" id="cd19542">
    <property type="entry name" value="CT_NRPS-like"/>
    <property type="match status" value="1"/>
</dbReference>
<dbReference type="EMBL" id="LR727089">
    <property type="protein sequence ID" value="VWO98655.1"/>
    <property type="molecule type" value="Genomic_DNA"/>
</dbReference>